<dbReference type="AlphaFoldDB" id="M1VVD7"/>
<dbReference type="EMBL" id="CAGA01000013">
    <property type="protein sequence ID" value="CCE29342.1"/>
    <property type="molecule type" value="Genomic_DNA"/>
</dbReference>
<evidence type="ECO:0000313" key="1">
    <source>
        <dbReference type="EMBL" id="CCE29342.1"/>
    </source>
</evidence>
<dbReference type="VEuPathDB" id="FungiDB:CPUR_03035"/>
<dbReference type="HOGENOM" id="CLU_1030614_0_0_1"/>
<sequence length="262" mass="29496">MKRFEEPSLVTARTRSALRYLMCINRGNSLQHIALEFHRGWPDKDILSGSDDLLPHLDIVQDSEFKNLRSFRSTSLSISPGGARNLLSKALQANQLTSFDIVFPKEYASDFSSFSRVSGDVGERHADHLRGYDWARGAPSIQSLGCYGLDLGGPPDNLNDQEDHFLARFLATFPNLRTLSISCEFDDMTNYASFLVQILMLTHLETMYMRLVDDEACAQLRQAARDRGVQLMKLPDPFGSQPPTPREWPVSLGEYAGHRQIG</sequence>
<proteinExistence type="predicted"/>
<reference evidence="1 2" key="1">
    <citation type="journal article" date="2013" name="PLoS Genet.">
        <title>Plant-symbiotic fungi as chemical engineers: Multi-genome analysis of the Clavicipitaceae reveals dynamics of alkaloid loci.</title>
        <authorList>
            <person name="Schardl C.L."/>
            <person name="Young C.A."/>
            <person name="Hesse U."/>
            <person name="Amyotte S.G."/>
            <person name="Andreeva K."/>
            <person name="Calie P.J."/>
            <person name="Fleetwood D.J."/>
            <person name="Haws D.C."/>
            <person name="Moore N."/>
            <person name="Oeser B."/>
            <person name="Panaccione D.G."/>
            <person name="Schweri K.K."/>
            <person name="Voisey C.R."/>
            <person name="Farman M.L."/>
            <person name="Jaromczyk J.W."/>
            <person name="Roe B.A."/>
            <person name="O'Sullivan D.M."/>
            <person name="Scott B."/>
            <person name="Tudzynski P."/>
            <person name="An Z."/>
            <person name="Arnaoudova E.G."/>
            <person name="Bullock C.T."/>
            <person name="Charlton N.D."/>
            <person name="Chen L."/>
            <person name="Cox M."/>
            <person name="Dinkins R.D."/>
            <person name="Florea S."/>
            <person name="Glenn A.E."/>
            <person name="Gordon A."/>
            <person name="Gueldener U."/>
            <person name="Harris D.R."/>
            <person name="Hollin W."/>
            <person name="Jaromczyk J."/>
            <person name="Johnson R.D."/>
            <person name="Khan A.K."/>
            <person name="Leistner E."/>
            <person name="Leuchtmann A."/>
            <person name="Li C."/>
            <person name="Liu J."/>
            <person name="Liu J."/>
            <person name="Liu M."/>
            <person name="Mace W."/>
            <person name="Machado C."/>
            <person name="Nagabhyru P."/>
            <person name="Pan J."/>
            <person name="Schmid J."/>
            <person name="Sugawara K."/>
            <person name="Steiner U."/>
            <person name="Takach J.E."/>
            <person name="Tanaka E."/>
            <person name="Webb J.S."/>
            <person name="Wilson E.V."/>
            <person name="Wiseman J.L."/>
            <person name="Yoshida R."/>
            <person name="Zeng Z."/>
        </authorList>
    </citation>
    <scope>NUCLEOTIDE SEQUENCE [LARGE SCALE GENOMIC DNA]</scope>
    <source>
        <strain evidence="1 2">20.1</strain>
    </source>
</reference>
<comment type="caution">
    <text evidence="1">The sequence shown here is derived from an EMBL/GenBank/DDBJ whole genome shotgun (WGS) entry which is preliminary data.</text>
</comment>
<accession>M1VVD7</accession>
<evidence type="ECO:0008006" key="3">
    <source>
        <dbReference type="Google" id="ProtNLM"/>
    </source>
</evidence>
<protein>
    <recommendedName>
        <fullName evidence="3">F-box domain-containing protein</fullName>
    </recommendedName>
</protein>
<dbReference type="Proteomes" id="UP000016801">
    <property type="component" value="Unassembled WGS sequence"/>
</dbReference>
<evidence type="ECO:0000313" key="2">
    <source>
        <dbReference type="Proteomes" id="UP000016801"/>
    </source>
</evidence>
<name>M1VVD7_CLAP2</name>
<dbReference type="OrthoDB" id="629492at2759"/>
<organism evidence="1 2">
    <name type="scientific">Claviceps purpurea (strain 20.1)</name>
    <name type="common">Ergot fungus</name>
    <name type="synonym">Sphacelia segetum</name>
    <dbReference type="NCBI Taxonomy" id="1111077"/>
    <lineage>
        <taxon>Eukaryota</taxon>
        <taxon>Fungi</taxon>
        <taxon>Dikarya</taxon>
        <taxon>Ascomycota</taxon>
        <taxon>Pezizomycotina</taxon>
        <taxon>Sordariomycetes</taxon>
        <taxon>Hypocreomycetidae</taxon>
        <taxon>Hypocreales</taxon>
        <taxon>Clavicipitaceae</taxon>
        <taxon>Claviceps</taxon>
    </lineage>
</organism>
<keyword evidence="2" id="KW-1185">Reference proteome</keyword>
<gene>
    <name evidence="1" type="ORF">CPUR_03035</name>
</gene>
<dbReference type="STRING" id="1111077.M1VVD7"/>